<comment type="caution">
    <text evidence="2">The sequence shown here is derived from an EMBL/GenBank/DDBJ whole genome shotgun (WGS) entry which is preliminary data.</text>
</comment>
<reference evidence="2" key="1">
    <citation type="submission" date="2023-03" db="EMBL/GenBank/DDBJ databases">
        <title>Massive genome expansion in bonnet fungi (Mycena s.s.) driven by repeated elements and novel gene families across ecological guilds.</title>
        <authorList>
            <consortium name="Lawrence Berkeley National Laboratory"/>
            <person name="Harder C.B."/>
            <person name="Miyauchi S."/>
            <person name="Viragh M."/>
            <person name="Kuo A."/>
            <person name="Thoen E."/>
            <person name="Andreopoulos B."/>
            <person name="Lu D."/>
            <person name="Skrede I."/>
            <person name="Drula E."/>
            <person name="Henrissat B."/>
            <person name="Morin E."/>
            <person name="Kohler A."/>
            <person name="Barry K."/>
            <person name="LaButti K."/>
            <person name="Morin E."/>
            <person name="Salamov A."/>
            <person name="Lipzen A."/>
            <person name="Mereny Z."/>
            <person name="Hegedus B."/>
            <person name="Baldrian P."/>
            <person name="Stursova M."/>
            <person name="Weitz H."/>
            <person name="Taylor A."/>
            <person name="Grigoriev I.V."/>
            <person name="Nagy L.G."/>
            <person name="Martin F."/>
            <person name="Kauserud H."/>
        </authorList>
    </citation>
    <scope>NUCLEOTIDE SEQUENCE</scope>
    <source>
        <strain evidence="2">CBHHK002</strain>
    </source>
</reference>
<feature type="compositionally biased region" description="Basic residues" evidence="1">
    <location>
        <begin position="184"/>
        <end position="195"/>
    </location>
</feature>
<dbReference type="EMBL" id="JARIHO010000006">
    <property type="protein sequence ID" value="KAJ7359522.1"/>
    <property type="molecule type" value="Genomic_DNA"/>
</dbReference>
<dbReference type="Proteomes" id="UP001218218">
    <property type="component" value="Unassembled WGS sequence"/>
</dbReference>
<proteinExistence type="predicted"/>
<feature type="region of interest" description="Disordered" evidence="1">
    <location>
        <begin position="167"/>
        <end position="216"/>
    </location>
</feature>
<gene>
    <name evidence="2" type="ORF">DFH08DRAFT_931995</name>
</gene>
<evidence type="ECO:0000256" key="1">
    <source>
        <dbReference type="SAM" id="MobiDB-lite"/>
    </source>
</evidence>
<accession>A0AAD7AI97</accession>
<protein>
    <submittedName>
        <fullName evidence="2">Uncharacterized protein</fullName>
    </submittedName>
</protein>
<sequence>MDDPQWCLDECPTCSTVVHGRAIYCSPECEPEVDPEPELEHDGPWTHCSSIRVSAWALDCYKATLAPTSSPAIFPSPSQRKLHIQKKHPTLWVTSDPSFHSTPHISSSISTSTAVESLVTNSTPSRSPISRWSAQSWSCSSPGPLTPPLLTKTNVYLCSDPLKLAHQPANKESSNLPAAEKAQHGRSSHPMLKQHRREDRLCPPTTHGLLRPPPVY</sequence>
<evidence type="ECO:0000313" key="3">
    <source>
        <dbReference type="Proteomes" id="UP001218218"/>
    </source>
</evidence>
<evidence type="ECO:0000313" key="2">
    <source>
        <dbReference type="EMBL" id="KAJ7359522.1"/>
    </source>
</evidence>
<name>A0AAD7AI97_9AGAR</name>
<dbReference type="AlphaFoldDB" id="A0AAD7AI97"/>
<organism evidence="2 3">
    <name type="scientific">Mycena albidolilacea</name>
    <dbReference type="NCBI Taxonomy" id="1033008"/>
    <lineage>
        <taxon>Eukaryota</taxon>
        <taxon>Fungi</taxon>
        <taxon>Dikarya</taxon>
        <taxon>Basidiomycota</taxon>
        <taxon>Agaricomycotina</taxon>
        <taxon>Agaricomycetes</taxon>
        <taxon>Agaricomycetidae</taxon>
        <taxon>Agaricales</taxon>
        <taxon>Marasmiineae</taxon>
        <taxon>Mycenaceae</taxon>
        <taxon>Mycena</taxon>
    </lineage>
</organism>
<keyword evidence="3" id="KW-1185">Reference proteome</keyword>